<feature type="compositionally biased region" description="Low complexity" evidence="1">
    <location>
        <begin position="56"/>
        <end position="65"/>
    </location>
</feature>
<evidence type="ECO:0000313" key="3">
    <source>
        <dbReference type="Proteomes" id="UP000222542"/>
    </source>
</evidence>
<dbReference type="InterPro" id="IPR044792">
    <property type="entry name" value="TAR1"/>
</dbReference>
<evidence type="ECO:0000313" key="2">
    <source>
        <dbReference type="EMBL" id="PHT73814.1"/>
    </source>
</evidence>
<accession>A0A2G2YVT1</accession>
<comment type="caution">
    <text evidence="2">The sequence shown here is derived from an EMBL/GenBank/DDBJ whole genome shotgun (WGS) entry which is preliminary data.</text>
</comment>
<proteinExistence type="predicted"/>
<dbReference type="AlphaFoldDB" id="A0A2G2YVT1"/>
<dbReference type="Gramene" id="PHT73814">
    <property type="protein sequence ID" value="PHT73814"/>
    <property type="gene ID" value="T459_24599"/>
</dbReference>
<sequence length="102" mass="10846">MAFHERIESPNFGCLLIQAGPRPVSIGGPAHRHSTSNTKTVPRDETGSGHNEAHTLSGAPSRGLGLGPSLRSLLQTIIQMTEPPDSNAGLFLVRSPLLRESL</sequence>
<protein>
    <submittedName>
        <fullName evidence="2">Uncharacterized protein</fullName>
    </submittedName>
</protein>
<dbReference type="PANTHER" id="PTHR47188">
    <property type="entry name" value="PROTEIN TAR1"/>
    <property type="match status" value="1"/>
</dbReference>
<reference evidence="2 3" key="2">
    <citation type="journal article" date="2017" name="Genome Biol.">
        <title>New reference genome sequences of hot pepper reveal the massive evolution of plant disease-resistance genes by retroduplication.</title>
        <authorList>
            <person name="Kim S."/>
            <person name="Park J."/>
            <person name="Yeom S.I."/>
            <person name="Kim Y.M."/>
            <person name="Seo E."/>
            <person name="Kim K.T."/>
            <person name="Kim M.S."/>
            <person name="Lee J.M."/>
            <person name="Cheong K."/>
            <person name="Shin H.S."/>
            <person name="Kim S.B."/>
            <person name="Han K."/>
            <person name="Lee J."/>
            <person name="Park M."/>
            <person name="Lee H.A."/>
            <person name="Lee H.Y."/>
            <person name="Lee Y."/>
            <person name="Oh S."/>
            <person name="Lee J.H."/>
            <person name="Choi E."/>
            <person name="Choi E."/>
            <person name="Lee S.E."/>
            <person name="Jeon J."/>
            <person name="Kim H."/>
            <person name="Choi G."/>
            <person name="Song H."/>
            <person name="Lee J."/>
            <person name="Lee S.C."/>
            <person name="Kwon J.K."/>
            <person name="Lee H.Y."/>
            <person name="Koo N."/>
            <person name="Hong Y."/>
            <person name="Kim R.W."/>
            <person name="Kang W.H."/>
            <person name="Huh J.H."/>
            <person name="Kang B.C."/>
            <person name="Yang T.J."/>
            <person name="Lee Y.H."/>
            <person name="Bennetzen J.L."/>
            <person name="Choi D."/>
        </authorList>
    </citation>
    <scope>NUCLEOTIDE SEQUENCE [LARGE SCALE GENOMIC DNA]</scope>
    <source>
        <strain evidence="3">cv. CM334</strain>
    </source>
</reference>
<organism evidence="2 3">
    <name type="scientific">Capsicum annuum</name>
    <name type="common">Capsicum pepper</name>
    <dbReference type="NCBI Taxonomy" id="4072"/>
    <lineage>
        <taxon>Eukaryota</taxon>
        <taxon>Viridiplantae</taxon>
        <taxon>Streptophyta</taxon>
        <taxon>Embryophyta</taxon>
        <taxon>Tracheophyta</taxon>
        <taxon>Spermatophyta</taxon>
        <taxon>Magnoliopsida</taxon>
        <taxon>eudicotyledons</taxon>
        <taxon>Gunneridae</taxon>
        <taxon>Pentapetalae</taxon>
        <taxon>asterids</taxon>
        <taxon>lamiids</taxon>
        <taxon>Solanales</taxon>
        <taxon>Solanaceae</taxon>
        <taxon>Solanoideae</taxon>
        <taxon>Capsiceae</taxon>
        <taxon>Capsicum</taxon>
    </lineage>
</organism>
<name>A0A2G2YVT1_CAPAN</name>
<keyword evidence="3" id="KW-1185">Reference proteome</keyword>
<dbReference type="PANTHER" id="PTHR47188:SF1">
    <property type="entry name" value="PROTEIN TAR1"/>
    <property type="match status" value="1"/>
</dbReference>
<reference evidence="2 3" key="1">
    <citation type="journal article" date="2014" name="Nat. Genet.">
        <title>Genome sequence of the hot pepper provides insights into the evolution of pungency in Capsicum species.</title>
        <authorList>
            <person name="Kim S."/>
            <person name="Park M."/>
            <person name="Yeom S.I."/>
            <person name="Kim Y.M."/>
            <person name="Lee J.M."/>
            <person name="Lee H.A."/>
            <person name="Seo E."/>
            <person name="Choi J."/>
            <person name="Cheong K."/>
            <person name="Kim K.T."/>
            <person name="Jung K."/>
            <person name="Lee G.W."/>
            <person name="Oh S.K."/>
            <person name="Bae C."/>
            <person name="Kim S.B."/>
            <person name="Lee H.Y."/>
            <person name="Kim S.Y."/>
            <person name="Kim M.S."/>
            <person name="Kang B.C."/>
            <person name="Jo Y.D."/>
            <person name="Yang H.B."/>
            <person name="Jeong H.J."/>
            <person name="Kang W.H."/>
            <person name="Kwon J.K."/>
            <person name="Shin C."/>
            <person name="Lim J.Y."/>
            <person name="Park J.H."/>
            <person name="Huh J.H."/>
            <person name="Kim J.S."/>
            <person name="Kim B.D."/>
            <person name="Cohen O."/>
            <person name="Paran I."/>
            <person name="Suh M.C."/>
            <person name="Lee S.B."/>
            <person name="Kim Y.K."/>
            <person name="Shin Y."/>
            <person name="Noh S.J."/>
            <person name="Park J."/>
            <person name="Seo Y.S."/>
            <person name="Kwon S.Y."/>
            <person name="Kim H.A."/>
            <person name="Park J.M."/>
            <person name="Kim H.J."/>
            <person name="Choi S.B."/>
            <person name="Bosland P.W."/>
            <person name="Reeves G."/>
            <person name="Jo S.H."/>
            <person name="Lee B.W."/>
            <person name="Cho H.T."/>
            <person name="Choi H.S."/>
            <person name="Lee M.S."/>
            <person name="Yu Y."/>
            <person name="Do Choi Y."/>
            <person name="Park B.S."/>
            <person name="van Deynze A."/>
            <person name="Ashrafi H."/>
            <person name="Hill T."/>
            <person name="Kim W.T."/>
            <person name="Pai H.S."/>
            <person name="Ahn H.K."/>
            <person name="Yeam I."/>
            <person name="Giovannoni J.J."/>
            <person name="Rose J.K."/>
            <person name="Sorensen I."/>
            <person name="Lee S.J."/>
            <person name="Kim R.W."/>
            <person name="Choi I.Y."/>
            <person name="Choi B.S."/>
            <person name="Lim J.S."/>
            <person name="Lee Y.H."/>
            <person name="Choi D."/>
        </authorList>
    </citation>
    <scope>NUCLEOTIDE SEQUENCE [LARGE SCALE GENOMIC DNA]</scope>
    <source>
        <strain evidence="3">cv. CM334</strain>
    </source>
</reference>
<gene>
    <name evidence="2" type="ORF">T459_24599</name>
</gene>
<evidence type="ECO:0000256" key="1">
    <source>
        <dbReference type="SAM" id="MobiDB-lite"/>
    </source>
</evidence>
<dbReference type="EMBL" id="AYRZ02000009">
    <property type="protein sequence ID" value="PHT73814.1"/>
    <property type="molecule type" value="Genomic_DNA"/>
</dbReference>
<feature type="compositionally biased region" description="Basic and acidic residues" evidence="1">
    <location>
        <begin position="41"/>
        <end position="53"/>
    </location>
</feature>
<dbReference type="Proteomes" id="UP000222542">
    <property type="component" value="Unassembled WGS sequence"/>
</dbReference>
<dbReference type="GO" id="GO:0043457">
    <property type="term" value="P:regulation of cellular respiration"/>
    <property type="evidence" value="ECO:0007669"/>
    <property type="project" value="InterPro"/>
</dbReference>
<feature type="region of interest" description="Disordered" evidence="1">
    <location>
        <begin position="25"/>
        <end position="65"/>
    </location>
</feature>